<dbReference type="Gene3D" id="3.40.630.30">
    <property type="match status" value="1"/>
</dbReference>
<dbReference type="InterPro" id="IPR000182">
    <property type="entry name" value="GNAT_dom"/>
</dbReference>
<dbReference type="InterPro" id="IPR051531">
    <property type="entry name" value="N-acetyltransferase"/>
</dbReference>
<keyword evidence="3" id="KW-1185">Reference proteome</keyword>
<accession>A0A323T956</accession>
<dbReference type="RefSeq" id="WP_110611991.1">
    <property type="nucleotide sequence ID" value="NZ_PDOD01000006.1"/>
</dbReference>
<evidence type="ECO:0000313" key="3">
    <source>
        <dbReference type="Proteomes" id="UP000248214"/>
    </source>
</evidence>
<dbReference type="PANTHER" id="PTHR43792">
    <property type="entry name" value="GNAT FAMILY, PUTATIVE (AFU_ORTHOLOGUE AFUA_3G00765)-RELATED-RELATED"/>
    <property type="match status" value="1"/>
</dbReference>
<dbReference type="PROSITE" id="PS51186">
    <property type="entry name" value="GNAT"/>
    <property type="match status" value="1"/>
</dbReference>
<dbReference type="OrthoDB" id="9785602at2"/>
<dbReference type="InterPro" id="IPR016181">
    <property type="entry name" value="Acyl_CoA_acyltransferase"/>
</dbReference>
<sequence length="189" mass="22150">MEKHEEIPILVTGHYLLRGLTENDAEDLFPMLSNQETMKFITPHPAKNVTEICEEIRDSLSKYHQKKEIPWIIIDKETNRFIGMFRFHKLNLWHKKAEMGVVISKENQGRGVMTEILPVLLQYGFSEMHLNRIVGDIFSGNKGSKKLLEKNGFRKEGTLRQTDFDGEKYHDTIVYSLLKHEFHTLHQLD</sequence>
<evidence type="ECO:0000313" key="2">
    <source>
        <dbReference type="EMBL" id="PYZ91696.1"/>
    </source>
</evidence>
<evidence type="ECO:0000259" key="1">
    <source>
        <dbReference type="PROSITE" id="PS51186"/>
    </source>
</evidence>
<dbReference type="EMBL" id="PDOD01000006">
    <property type="protein sequence ID" value="PYZ91696.1"/>
    <property type="molecule type" value="Genomic_DNA"/>
</dbReference>
<comment type="caution">
    <text evidence="2">The sequence shown here is derived from an EMBL/GenBank/DDBJ whole genome shotgun (WGS) entry which is preliminary data.</text>
</comment>
<reference evidence="2 3" key="1">
    <citation type="submission" date="2017-10" db="EMBL/GenBank/DDBJ databases">
        <title>Bacillus sp. nov., a halophilic bacterium isolated from a Keqin Lake.</title>
        <authorList>
            <person name="Wang H."/>
        </authorList>
    </citation>
    <scope>NUCLEOTIDE SEQUENCE [LARGE SCALE GENOMIC DNA]</scope>
    <source>
        <strain evidence="2 3">KQ-12</strain>
    </source>
</reference>
<keyword evidence="2" id="KW-0808">Transferase</keyword>
<protein>
    <submittedName>
        <fullName evidence="2">Alanine acetyltransferase</fullName>
    </submittedName>
</protein>
<dbReference type="GO" id="GO:0008999">
    <property type="term" value="F:protein-N-terminal-alanine acetyltransferase activity"/>
    <property type="evidence" value="ECO:0007669"/>
    <property type="project" value="TreeGrafter"/>
</dbReference>
<feature type="domain" description="N-acetyltransferase" evidence="1">
    <location>
        <begin position="15"/>
        <end position="180"/>
    </location>
</feature>
<dbReference type="Pfam" id="PF13302">
    <property type="entry name" value="Acetyltransf_3"/>
    <property type="match status" value="1"/>
</dbReference>
<proteinExistence type="predicted"/>
<dbReference type="GO" id="GO:0005737">
    <property type="term" value="C:cytoplasm"/>
    <property type="evidence" value="ECO:0007669"/>
    <property type="project" value="TreeGrafter"/>
</dbReference>
<gene>
    <name evidence="2" type="ORF">CR194_18900</name>
</gene>
<organism evidence="2 3">
    <name type="scientific">Salipaludibacillus keqinensis</name>
    <dbReference type="NCBI Taxonomy" id="2045207"/>
    <lineage>
        <taxon>Bacteria</taxon>
        <taxon>Bacillati</taxon>
        <taxon>Bacillota</taxon>
        <taxon>Bacilli</taxon>
        <taxon>Bacillales</taxon>
        <taxon>Bacillaceae</taxon>
    </lineage>
</organism>
<name>A0A323T956_9BACI</name>
<dbReference type="PANTHER" id="PTHR43792:SF9">
    <property type="entry name" value="RIBOSOMAL-PROTEIN-ALANINE ACETYLTRANSFERASE"/>
    <property type="match status" value="1"/>
</dbReference>
<dbReference type="AlphaFoldDB" id="A0A323T956"/>
<dbReference type="Proteomes" id="UP000248214">
    <property type="component" value="Unassembled WGS sequence"/>
</dbReference>
<dbReference type="SUPFAM" id="SSF55729">
    <property type="entry name" value="Acyl-CoA N-acyltransferases (Nat)"/>
    <property type="match status" value="1"/>
</dbReference>